<accession>J3NJB6</accession>
<gene>
    <name evidence="3" type="primary">20341806</name>
    <name evidence="2" type="ORF">GGTG_01348</name>
</gene>
<proteinExistence type="predicted"/>
<dbReference type="RefSeq" id="XP_009217376.1">
    <property type="nucleotide sequence ID" value="XM_009219112.1"/>
</dbReference>
<reference evidence="2" key="2">
    <citation type="submission" date="2010-07" db="EMBL/GenBank/DDBJ databases">
        <authorList>
            <consortium name="The Broad Institute Genome Sequencing Platform"/>
            <consortium name="Broad Institute Genome Sequencing Center for Infectious Disease"/>
            <person name="Ma L.-J."/>
            <person name="Dead R."/>
            <person name="Young S."/>
            <person name="Zeng Q."/>
            <person name="Koehrsen M."/>
            <person name="Alvarado L."/>
            <person name="Berlin A."/>
            <person name="Chapman S.B."/>
            <person name="Chen Z."/>
            <person name="Freedman E."/>
            <person name="Gellesch M."/>
            <person name="Goldberg J."/>
            <person name="Griggs A."/>
            <person name="Gujja S."/>
            <person name="Heilman E.R."/>
            <person name="Heiman D."/>
            <person name="Hepburn T."/>
            <person name="Howarth C."/>
            <person name="Jen D."/>
            <person name="Larson L."/>
            <person name="Mehta T."/>
            <person name="Neiman D."/>
            <person name="Pearson M."/>
            <person name="Roberts A."/>
            <person name="Saif S."/>
            <person name="Shea T."/>
            <person name="Shenoy N."/>
            <person name="Sisk P."/>
            <person name="Stolte C."/>
            <person name="Sykes S."/>
            <person name="Walk T."/>
            <person name="White J."/>
            <person name="Yandava C."/>
            <person name="Haas B."/>
            <person name="Nusbaum C."/>
            <person name="Birren B."/>
        </authorList>
    </citation>
    <scope>NUCLEOTIDE SEQUENCE</scope>
    <source>
        <strain evidence="2">R3-111a-1</strain>
    </source>
</reference>
<reference evidence="2" key="3">
    <citation type="submission" date="2010-09" db="EMBL/GenBank/DDBJ databases">
        <title>Annotation of Gaeumannomyces graminis var. tritici R3-111a-1.</title>
        <authorList>
            <consortium name="The Broad Institute Genome Sequencing Platform"/>
            <person name="Ma L.-J."/>
            <person name="Dead R."/>
            <person name="Young S.K."/>
            <person name="Zeng Q."/>
            <person name="Gargeya S."/>
            <person name="Fitzgerald M."/>
            <person name="Haas B."/>
            <person name="Abouelleil A."/>
            <person name="Alvarado L."/>
            <person name="Arachchi H.M."/>
            <person name="Berlin A."/>
            <person name="Brown A."/>
            <person name="Chapman S.B."/>
            <person name="Chen Z."/>
            <person name="Dunbar C."/>
            <person name="Freedman E."/>
            <person name="Gearin G."/>
            <person name="Gellesch M."/>
            <person name="Goldberg J."/>
            <person name="Griggs A."/>
            <person name="Gujja S."/>
            <person name="Heiman D."/>
            <person name="Howarth C."/>
            <person name="Larson L."/>
            <person name="Lui A."/>
            <person name="MacDonald P.J.P."/>
            <person name="Mehta T."/>
            <person name="Montmayeur A."/>
            <person name="Murphy C."/>
            <person name="Neiman D."/>
            <person name="Pearson M."/>
            <person name="Priest M."/>
            <person name="Roberts A."/>
            <person name="Saif S."/>
            <person name="Shea T."/>
            <person name="Shenoy N."/>
            <person name="Sisk P."/>
            <person name="Stolte C."/>
            <person name="Sykes S."/>
            <person name="Yandava C."/>
            <person name="Wortman J."/>
            <person name="Nusbaum C."/>
            <person name="Birren B."/>
        </authorList>
    </citation>
    <scope>NUCLEOTIDE SEQUENCE</scope>
    <source>
        <strain evidence="2">R3-111a-1</strain>
    </source>
</reference>
<evidence type="ECO:0000256" key="1">
    <source>
        <dbReference type="SAM" id="MobiDB-lite"/>
    </source>
</evidence>
<organism evidence="2">
    <name type="scientific">Gaeumannomyces tritici (strain R3-111a-1)</name>
    <name type="common">Wheat and barley take-all root rot fungus</name>
    <name type="synonym">Gaeumannomyces graminis var. tritici</name>
    <dbReference type="NCBI Taxonomy" id="644352"/>
    <lineage>
        <taxon>Eukaryota</taxon>
        <taxon>Fungi</taxon>
        <taxon>Dikarya</taxon>
        <taxon>Ascomycota</taxon>
        <taxon>Pezizomycotina</taxon>
        <taxon>Sordariomycetes</taxon>
        <taxon>Sordariomycetidae</taxon>
        <taxon>Magnaporthales</taxon>
        <taxon>Magnaporthaceae</taxon>
        <taxon>Gaeumannomyces</taxon>
    </lineage>
</organism>
<dbReference type="AlphaFoldDB" id="J3NJB6"/>
<dbReference type="VEuPathDB" id="FungiDB:GGTG_01348"/>
<dbReference type="EMBL" id="GL385395">
    <property type="protein sequence ID" value="EJT81367.1"/>
    <property type="molecule type" value="Genomic_DNA"/>
</dbReference>
<reference evidence="3" key="4">
    <citation type="journal article" date="2015" name="G3 (Bethesda)">
        <title>Genome sequences of three phytopathogenic species of the Magnaporthaceae family of fungi.</title>
        <authorList>
            <person name="Okagaki L.H."/>
            <person name="Nunes C.C."/>
            <person name="Sailsbery J."/>
            <person name="Clay B."/>
            <person name="Brown D."/>
            <person name="John T."/>
            <person name="Oh Y."/>
            <person name="Young N."/>
            <person name="Fitzgerald M."/>
            <person name="Haas B.J."/>
            <person name="Zeng Q."/>
            <person name="Young S."/>
            <person name="Adiconis X."/>
            <person name="Fan L."/>
            <person name="Levin J.Z."/>
            <person name="Mitchell T.K."/>
            <person name="Okubara P.A."/>
            <person name="Farman M.L."/>
            <person name="Kohn L.M."/>
            <person name="Birren B."/>
            <person name="Ma L.-J."/>
            <person name="Dean R.A."/>
        </authorList>
    </citation>
    <scope>NUCLEOTIDE SEQUENCE</scope>
    <source>
        <strain evidence="3">R3-111a-1</strain>
    </source>
</reference>
<name>J3NJB6_GAET3</name>
<evidence type="ECO:0000313" key="4">
    <source>
        <dbReference type="Proteomes" id="UP000006039"/>
    </source>
</evidence>
<reference evidence="3" key="5">
    <citation type="submission" date="2018-04" db="UniProtKB">
        <authorList>
            <consortium name="EnsemblFungi"/>
        </authorList>
    </citation>
    <scope>IDENTIFICATION</scope>
    <source>
        <strain evidence="3">R3-111a-1</strain>
    </source>
</reference>
<dbReference type="EnsemblFungi" id="EJT81367">
    <property type="protein sequence ID" value="EJT81367"/>
    <property type="gene ID" value="GGTG_01348"/>
</dbReference>
<evidence type="ECO:0000313" key="2">
    <source>
        <dbReference type="EMBL" id="EJT81367.1"/>
    </source>
</evidence>
<dbReference type="Proteomes" id="UP000006039">
    <property type="component" value="Unassembled WGS sequence"/>
</dbReference>
<sequence length="81" mass="8747">MPKPQPLQIPTRRERSTRLGCDAATSYTGGRLSVWGCTPELRCETPAPADLGKHDNGTAKRTDEKNIGMPAPSVADDQVNL</sequence>
<feature type="region of interest" description="Disordered" evidence="1">
    <location>
        <begin position="46"/>
        <end position="81"/>
    </location>
</feature>
<keyword evidence="4" id="KW-1185">Reference proteome</keyword>
<reference evidence="4" key="1">
    <citation type="submission" date="2010-07" db="EMBL/GenBank/DDBJ databases">
        <title>The genome sequence of Gaeumannomyces graminis var. tritici strain R3-111a-1.</title>
        <authorList>
            <consortium name="The Broad Institute Genome Sequencing Platform"/>
            <person name="Ma L.-J."/>
            <person name="Dead R."/>
            <person name="Young S."/>
            <person name="Zeng Q."/>
            <person name="Koehrsen M."/>
            <person name="Alvarado L."/>
            <person name="Berlin A."/>
            <person name="Chapman S.B."/>
            <person name="Chen Z."/>
            <person name="Freedman E."/>
            <person name="Gellesch M."/>
            <person name="Goldberg J."/>
            <person name="Griggs A."/>
            <person name="Gujja S."/>
            <person name="Heilman E.R."/>
            <person name="Heiman D."/>
            <person name="Hepburn T."/>
            <person name="Howarth C."/>
            <person name="Jen D."/>
            <person name="Larson L."/>
            <person name="Mehta T."/>
            <person name="Neiman D."/>
            <person name="Pearson M."/>
            <person name="Roberts A."/>
            <person name="Saif S."/>
            <person name="Shea T."/>
            <person name="Shenoy N."/>
            <person name="Sisk P."/>
            <person name="Stolte C."/>
            <person name="Sykes S."/>
            <person name="Walk T."/>
            <person name="White J."/>
            <person name="Yandava C."/>
            <person name="Haas B."/>
            <person name="Nusbaum C."/>
            <person name="Birren B."/>
        </authorList>
    </citation>
    <scope>NUCLEOTIDE SEQUENCE [LARGE SCALE GENOMIC DNA]</scope>
    <source>
        <strain evidence="4">R3-111a-1</strain>
    </source>
</reference>
<feature type="compositionally biased region" description="Basic and acidic residues" evidence="1">
    <location>
        <begin position="51"/>
        <end position="66"/>
    </location>
</feature>
<protein>
    <submittedName>
        <fullName evidence="2 3">Uncharacterized protein</fullName>
    </submittedName>
</protein>
<dbReference type="GeneID" id="20341806"/>
<dbReference type="HOGENOM" id="CLU_2574010_0_0_1"/>
<evidence type="ECO:0000313" key="3">
    <source>
        <dbReference type="EnsemblFungi" id="EJT81367"/>
    </source>
</evidence>